<dbReference type="AlphaFoldDB" id="A0A1M4VDL0"/>
<keyword evidence="1" id="KW-0472">Membrane</keyword>
<gene>
    <name evidence="2" type="ORF">SAMN02745781_00691</name>
</gene>
<feature type="transmembrane region" description="Helical" evidence="1">
    <location>
        <begin position="28"/>
        <end position="50"/>
    </location>
</feature>
<evidence type="ECO:0000256" key="1">
    <source>
        <dbReference type="SAM" id="Phobius"/>
    </source>
</evidence>
<dbReference type="EMBL" id="FQUH01000002">
    <property type="protein sequence ID" value="SHE67059.1"/>
    <property type="molecule type" value="Genomic_DNA"/>
</dbReference>
<proteinExistence type="predicted"/>
<keyword evidence="1" id="KW-1133">Transmembrane helix</keyword>
<dbReference type="RefSeq" id="WP_072955556.1">
    <property type="nucleotide sequence ID" value="NZ_FQUH01000002.1"/>
</dbReference>
<dbReference type="Proteomes" id="UP000184159">
    <property type="component" value="Unassembled WGS sequence"/>
</dbReference>
<protein>
    <recommendedName>
        <fullName evidence="4">SMODS and SLOG-associating 2TM effector domain-containing protein</fullName>
    </recommendedName>
</protein>
<dbReference type="Pfam" id="PF14015">
    <property type="entry name" value="DUF4231"/>
    <property type="match status" value="1"/>
</dbReference>
<reference evidence="3" key="1">
    <citation type="submission" date="2016-11" db="EMBL/GenBank/DDBJ databases">
        <authorList>
            <person name="Varghese N."/>
            <person name="Submissions S."/>
        </authorList>
    </citation>
    <scope>NUCLEOTIDE SEQUENCE [LARGE SCALE GENOMIC DNA]</scope>
    <source>
        <strain evidence="3">DSM 21264</strain>
    </source>
</reference>
<keyword evidence="3" id="KW-1185">Reference proteome</keyword>
<evidence type="ECO:0000313" key="3">
    <source>
        <dbReference type="Proteomes" id="UP000184159"/>
    </source>
</evidence>
<feature type="transmembrane region" description="Helical" evidence="1">
    <location>
        <begin position="56"/>
        <end position="77"/>
    </location>
</feature>
<evidence type="ECO:0000313" key="2">
    <source>
        <dbReference type="EMBL" id="SHE67059.1"/>
    </source>
</evidence>
<evidence type="ECO:0008006" key="4">
    <source>
        <dbReference type="Google" id="ProtNLM"/>
    </source>
</evidence>
<accession>A0A1M4VDL0</accession>
<keyword evidence="1" id="KW-0812">Transmembrane</keyword>
<name>A0A1M4VDL0_VIBGA</name>
<organism evidence="2 3">
    <name type="scientific">Vibrio gazogenes DSM 21264 = NBRC 103151</name>
    <dbReference type="NCBI Taxonomy" id="1123492"/>
    <lineage>
        <taxon>Bacteria</taxon>
        <taxon>Pseudomonadati</taxon>
        <taxon>Pseudomonadota</taxon>
        <taxon>Gammaproteobacteria</taxon>
        <taxon>Vibrionales</taxon>
        <taxon>Vibrionaceae</taxon>
        <taxon>Vibrio</taxon>
    </lineage>
</organism>
<dbReference type="NCBIfam" id="NF033634">
    <property type="entry name" value="SLATT_1"/>
    <property type="match status" value="1"/>
</dbReference>
<dbReference type="InterPro" id="IPR025325">
    <property type="entry name" value="DUF4231"/>
</dbReference>
<sequence>MSTGNQIVEKRYNDLLSWYEEHKKLSRCCYYLLQVTVILFSVLTPVVMLVDELSSISWLAGLLPAIAAIAASIQTLFKFNETWISRAEASERLKSEFVYYQSRIGPLYSSDLAEEKVTANFLDRIEQINRYERTLWVSIQEKDQASELKN</sequence>